<feature type="compositionally biased region" description="Acidic residues" evidence="3">
    <location>
        <begin position="585"/>
        <end position="595"/>
    </location>
</feature>
<feature type="compositionally biased region" description="Acidic residues" evidence="3">
    <location>
        <begin position="11"/>
        <end position="22"/>
    </location>
</feature>
<dbReference type="InterPro" id="IPR003347">
    <property type="entry name" value="JmjC_dom"/>
</dbReference>
<feature type="region of interest" description="Disordered" evidence="3">
    <location>
        <begin position="2047"/>
        <end position="2122"/>
    </location>
</feature>
<dbReference type="PROSITE" id="PS51184">
    <property type="entry name" value="JMJC"/>
    <property type="match status" value="1"/>
</dbReference>
<dbReference type="OrthoDB" id="9547406at2759"/>
<protein>
    <recommendedName>
        <fullName evidence="6">[Histone H3]-trimethyl-L-lysine(9) demethylase</fullName>
    </recommendedName>
</protein>
<dbReference type="GO" id="GO:0032454">
    <property type="term" value="F:histone H3K9 demethylase activity"/>
    <property type="evidence" value="ECO:0007669"/>
    <property type="project" value="TreeGrafter"/>
</dbReference>
<feature type="compositionally biased region" description="Low complexity" evidence="3">
    <location>
        <begin position="736"/>
        <end position="752"/>
    </location>
</feature>
<feature type="compositionally biased region" description="Basic and acidic residues" evidence="3">
    <location>
        <begin position="1269"/>
        <end position="1289"/>
    </location>
</feature>
<keyword evidence="5" id="KW-1185">Reference proteome</keyword>
<dbReference type="InterPro" id="IPR013083">
    <property type="entry name" value="Znf_RING/FYVE/PHD"/>
</dbReference>
<dbReference type="GO" id="GO:0000785">
    <property type="term" value="C:chromatin"/>
    <property type="evidence" value="ECO:0007669"/>
    <property type="project" value="TreeGrafter"/>
</dbReference>
<dbReference type="GO" id="GO:0051864">
    <property type="term" value="F:histone H3K36 demethylase activity"/>
    <property type="evidence" value="ECO:0007669"/>
    <property type="project" value="TreeGrafter"/>
</dbReference>
<dbReference type="Proteomes" id="UP000077521">
    <property type="component" value="Unassembled WGS sequence"/>
</dbReference>
<dbReference type="SMART" id="SM00558">
    <property type="entry name" value="JmjC"/>
    <property type="match status" value="1"/>
</dbReference>
<feature type="compositionally biased region" description="Polar residues" evidence="3">
    <location>
        <begin position="164"/>
        <end position="179"/>
    </location>
</feature>
<feature type="region of interest" description="Disordered" evidence="3">
    <location>
        <begin position="1388"/>
        <end position="1412"/>
    </location>
</feature>
<dbReference type="GO" id="GO:0006355">
    <property type="term" value="P:regulation of DNA-templated transcription"/>
    <property type="evidence" value="ECO:0007669"/>
    <property type="project" value="InterPro"/>
</dbReference>
<feature type="region of interest" description="Disordered" evidence="3">
    <location>
        <begin position="669"/>
        <end position="693"/>
    </location>
</feature>
<dbReference type="PANTHER" id="PTHR10694">
    <property type="entry name" value="LYSINE-SPECIFIC DEMETHYLASE"/>
    <property type="match status" value="1"/>
</dbReference>
<dbReference type="EMBL" id="LWDF02000463">
    <property type="protein sequence ID" value="KAE8246681.1"/>
    <property type="molecule type" value="Genomic_DNA"/>
</dbReference>
<reference evidence="4" key="1">
    <citation type="submission" date="2016-04" db="EMBL/GenBank/DDBJ databases">
        <authorList>
            <person name="Nguyen H.D."/>
            <person name="Samba Siva P."/>
            <person name="Cullis J."/>
            <person name="Levesque C.A."/>
            <person name="Hambleton S."/>
        </authorList>
    </citation>
    <scope>NUCLEOTIDE SEQUENCE</scope>
    <source>
        <strain evidence="4">DAOMC 236416</strain>
    </source>
</reference>
<feature type="compositionally biased region" description="Low complexity" evidence="3">
    <location>
        <begin position="208"/>
        <end position="231"/>
    </location>
</feature>
<dbReference type="PANTHER" id="PTHR10694:SF7">
    <property type="entry name" value="[HISTONE H3]-TRIMETHYL-L-LYSINE(9) DEMETHYLASE"/>
    <property type="match status" value="1"/>
</dbReference>
<dbReference type="Pfam" id="PF02373">
    <property type="entry name" value="JmjC"/>
    <property type="match status" value="1"/>
</dbReference>
<evidence type="ECO:0000256" key="3">
    <source>
        <dbReference type="SAM" id="MobiDB-lite"/>
    </source>
</evidence>
<feature type="compositionally biased region" description="Acidic residues" evidence="3">
    <location>
        <begin position="872"/>
        <end position="885"/>
    </location>
</feature>
<feature type="compositionally biased region" description="Low complexity" evidence="3">
    <location>
        <begin position="300"/>
        <end position="317"/>
    </location>
</feature>
<name>A0A177TUI5_9BASI</name>
<feature type="compositionally biased region" description="Polar residues" evidence="3">
    <location>
        <begin position="232"/>
        <end position="241"/>
    </location>
</feature>
<accession>A0A177TUI5</accession>
<comment type="subcellular location">
    <subcellularLocation>
        <location evidence="1">Nucleus</location>
    </subcellularLocation>
</comment>
<evidence type="ECO:0000313" key="4">
    <source>
        <dbReference type="EMBL" id="KAE8246681.1"/>
    </source>
</evidence>
<reference evidence="4" key="2">
    <citation type="journal article" date="2019" name="IMA Fungus">
        <title>Genome sequencing and comparison of five Tilletia species to identify candidate genes for the detection of regulated species infecting wheat.</title>
        <authorList>
            <person name="Nguyen H.D.T."/>
            <person name="Sultana T."/>
            <person name="Kesanakurti P."/>
            <person name="Hambleton S."/>
        </authorList>
    </citation>
    <scope>NUCLEOTIDE SEQUENCE</scope>
    <source>
        <strain evidence="4">DAOMC 236416</strain>
    </source>
</reference>
<evidence type="ECO:0000256" key="2">
    <source>
        <dbReference type="ARBA" id="ARBA00023242"/>
    </source>
</evidence>
<feature type="compositionally biased region" description="Low complexity" evidence="3">
    <location>
        <begin position="1669"/>
        <end position="1684"/>
    </location>
</feature>
<feature type="region of interest" description="Disordered" evidence="3">
    <location>
        <begin position="1466"/>
        <end position="1503"/>
    </location>
</feature>
<feature type="compositionally biased region" description="Low complexity" evidence="3">
    <location>
        <begin position="2110"/>
        <end position="2122"/>
    </location>
</feature>
<feature type="region of interest" description="Disordered" evidence="3">
    <location>
        <begin position="856"/>
        <end position="999"/>
    </location>
</feature>
<feature type="compositionally biased region" description="Basic residues" evidence="3">
    <location>
        <begin position="285"/>
        <end position="296"/>
    </location>
</feature>
<evidence type="ECO:0000313" key="5">
    <source>
        <dbReference type="Proteomes" id="UP000077521"/>
    </source>
</evidence>
<keyword evidence="2" id="KW-0539">Nucleus</keyword>
<evidence type="ECO:0008006" key="6">
    <source>
        <dbReference type="Google" id="ProtNLM"/>
    </source>
</evidence>
<dbReference type="SUPFAM" id="SSF51197">
    <property type="entry name" value="Clavaminate synthase-like"/>
    <property type="match status" value="1"/>
</dbReference>
<feature type="region of interest" description="Disordered" evidence="3">
    <location>
        <begin position="1269"/>
        <end position="1351"/>
    </location>
</feature>
<feature type="region of interest" description="Disordered" evidence="3">
    <location>
        <begin position="1664"/>
        <end position="1710"/>
    </location>
</feature>
<sequence>MSSPLSVVPESDWDSELSDLEELPQAPSGTSDAMDVEETSSSTHEDIDDNLSDAEMQTLDSSDSHAATLTDTEMDDDLDDVSSLSELSSDEDDSDAQSTALVKYTPPTPVKRGRGRPRKRPIEEVEQAEPAKEDVAHGTRRSLRAHGLPPLQVFENLDDENAPKASTSQLDVRQTRSGATRTLSTPDTSLSSSDTSVTRTRSGRELLAPAAQAPKPARSRVSSSSFIDVSIGPSQIDTSDFTAGGDPNEYAATSSSSKRRRISSTSRSKEEASASQQSNGESSQHKAKRKKVKNRGWSRSGSSKTSKTDASSSGSSAPRTSRKRLFRADPCMDYLAEAFSLNENGGEEFQFNGDAQSVPFPFTFRVGQAAQASSSGVNEDDSKPADATDEGGSLIEMPLQGPQSVVEVSSKVPLKIPASWIPPLPPRAVKYLERQQRREERAKFLANKLEAVIEEETNVAENVEKDDEAAQGQGEAKCKLTTETKIAEDVVEDNKAECSQPTDVKAAVETAVRLAAEDTPAPAPLSTPVVPTTSIVAEARTAPMRIGFPAEVTEAEDSAIVSTRAVPDTSTVEAASAPPQADNCGSDDSDVESDDGISPLRPSHFYPTPGGSDGFPGVPIFTPTMKQFSDFYSFAKRINDWGMRTGIVKVIPPQEWKDQQPDLNQELDAKDQTASKGKGKEKAPESHCANADCCKKEPSTEEKIVCAAFAIVAAEDEAEQAATAPEPSSQGDAPEGSSPKAGPSKPSTSSSANGDPSLRSIRIRNVIRQLVLAVGSGAYSQTNLTTPNKVWNVKQWADICASEGQRGPELERMKRKIDSLKAGADALNANGLSGYRRKKKDGVTAEELREILKETEGVRTRSGRKHRTARDEEADDEREENDNEDTTTGADDKSHFGKQPRAAASTPAAPSPPRSDHSSVGKGDHGGASHPHHALTPPASHANDGSDRSDHHAGSPPATSTETKTEVSTSADISTEADSSLPRLESASPFKPKKVSMPDRTTTAEWNAFDYKNCWLKEATSLDESEGDGGHPGAGTSSGKTVPKPTDWTIDVCREIEGEYWRNLTTGKPAMYGADLPGTLFRDDMDCWNVGKLDNPLTRMPFRRKLLGVTTPYLYLGQWRATFAWHLEDMDLYSINYIHFGAPKQWYAIPQTDRQRFETVMASAFPTDARKCAHFMRHKSYLVSPSYLARNNIKPLKLVQHAGEFVITYPYGYHSGYNLGFNCAESVNFALDTWFEIGRNAGFCKCRADSVQMDVEAFLREAFEENEARAKKEMEDAEKKEKARLKKESTAAGKGKRKASDAGLGGESSKLPKTKKAKKDVASSTGAGASSVAETSGADVDGNPSATKKANRPKGFPCVFCVSMIEDDMVPVPPSAVATAVSPKIEQGSTEAHLASEGANKPATGPASKGKLPATTRYAHRLCANILPETWVRRETEIVKVMKTVRKEKTTDAGVQVANAAMARRSPASIQVGPSKSATEVVPSSDDEDAEVPSGTDWKGATGSLLKPIAVPSSDSGDEEAPVLFDRDAEAVADALLHLNGGASVVAGGGHGEMLEEVEEEVVKVDEVMGFDNIERARWALKCSLCPTAPLAKHGCKVQCTRAKCSRAAHVTCANLADSGWHVAFMKKEEADKLEFGGVRSKKGAKTAKGSGKGAVTTSATAAPVGDASMGSIPSPGPSTSTSTDAGIAMASDLPASGGEAESNGDNKSGEDERLVLLCRSHNPEVKKADAIRRALALREQCLALRPMSLINVRAGSNSGVWQVLLLEVHDVPGGEDAVRAGMAPTTKGEILVMYDGQRHRIKWGRIEFGVSGTGTGVGGSNGVGLSGDPTSRLMTVDGVLQDPALGATSLPLPPTGSSGSAAPMASTVEFGGAGMGSAVGSVDGRGLRRDPMAWLMTSPGVPQGPLPSATSHSLPPAGSTASVSPIYALPPAPGPAPTMAQGYHTPTTQLYPTSSSLLPLPPTFSSGSAAPMASTVKFDGAGMGSAVGGVDGRGLRRDPMAWLMTSPGVPQGPPPSAGSLSLPPASSTASISPFYALPPVPGPPPSMAQGYRSMVPQGPPPSAGSYSLPPASSTASVSPTYALPPVPGPPPSMAQGYRSMVPPGPPPSAGSLSLPPASSTASVSPIYALPPAPGPTPSMAQGYRSMVPQGPPPSAGSHSLPPASSTASVTTMNYAVPLSPAPAPTMAQGYRNLTVRLHPPGSQHYHPYRRPS</sequence>
<dbReference type="InterPro" id="IPR000637">
    <property type="entry name" value="HMGI/Y_DNA-bd_CS"/>
</dbReference>
<dbReference type="Pfam" id="PF02375">
    <property type="entry name" value="JmjN"/>
    <property type="match status" value="1"/>
</dbReference>
<feature type="region of interest" description="Disordered" evidence="3">
    <location>
        <begin position="369"/>
        <end position="390"/>
    </location>
</feature>
<organism evidence="4 5">
    <name type="scientific">Tilletia indica</name>
    <dbReference type="NCBI Taxonomy" id="43049"/>
    <lineage>
        <taxon>Eukaryota</taxon>
        <taxon>Fungi</taxon>
        <taxon>Dikarya</taxon>
        <taxon>Basidiomycota</taxon>
        <taxon>Ustilaginomycotina</taxon>
        <taxon>Exobasidiomycetes</taxon>
        <taxon>Tilletiales</taxon>
        <taxon>Tilletiaceae</taxon>
        <taxon>Tilletia</taxon>
    </lineage>
</organism>
<feature type="compositionally biased region" description="Polar residues" evidence="3">
    <location>
        <begin position="273"/>
        <end position="282"/>
    </location>
</feature>
<feature type="compositionally biased region" description="Low complexity" evidence="3">
    <location>
        <begin position="959"/>
        <end position="970"/>
    </location>
</feature>
<dbReference type="Gene3D" id="2.60.120.650">
    <property type="entry name" value="Cupin"/>
    <property type="match status" value="2"/>
</dbReference>
<dbReference type="Gene3D" id="3.30.40.10">
    <property type="entry name" value="Zinc/RING finger domain, C3HC4 (zinc finger)"/>
    <property type="match status" value="1"/>
</dbReference>
<feature type="region of interest" description="Disordered" evidence="3">
    <location>
        <begin position="2146"/>
        <end position="2167"/>
    </location>
</feature>
<feature type="compositionally biased region" description="Basic and acidic residues" evidence="3">
    <location>
        <begin position="914"/>
        <end position="927"/>
    </location>
</feature>
<feature type="compositionally biased region" description="Basic and acidic residues" evidence="3">
    <location>
        <begin position="669"/>
        <end position="685"/>
    </location>
</feature>
<feature type="region of interest" description="Disordered" evidence="3">
    <location>
        <begin position="2003"/>
        <end position="2026"/>
    </location>
</feature>
<feature type="region of interest" description="Disordered" evidence="3">
    <location>
        <begin position="569"/>
        <end position="596"/>
    </location>
</feature>
<dbReference type="PROSITE" id="PS00354">
    <property type="entry name" value="HMGI_Y"/>
    <property type="match status" value="1"/>
</dbReference>
<proteinExistence type="predicted"/>
<dbReference type="GO" id="GO:0005634">
    <property type="term" value="C:nucleus"/>
    <property type="evidence" value="ECO:0007669"/>
    <property type="project" value="UniProtKB-SubCell"/>
</dbReference>
<dbReference type="SMART" id="SM00545">
    <property type="entry name" value="JmjN"/>
    <property type="match status" value="1"/>
</dbReference>
<evidence type="ECO:0000256" key="1">
    <source>
        <dbReference type="ARBA" id="ARBA00004123"/>
    </source>
</evidence>
<feature type="region of interest" description="Disordered" evidence="3">
    <location>
        <begin position="1022"/>
        <end position="1043"/>
    </location>
</feature>
<dbReference type="InterPro" id="IPR003349">
    <property type="entry name" value="JmjN"/>
</dbReference>
<feature type="compositionally biased region" description="Low complexity" evidence="3">
    <location>
        <begin position="1322"/>
        <end position="1338"/>
    </location>
</feature>
<feature type="compositionally biased region" description="Pro residues" evidence="3">
    <location>
        <begin position="2083"/>
        <end position="2093"/>
    </location>
</feature>
<feature type="region of interest" description="Disordered" evidence="3">
    <location>
        <begin position="1"/>
        <end position="326"/>
    </location>
</feature>
<comment type="caution">
    <text evidence="4">The sequence shown here is derived from an EMBL/GenBank/DDBJ whole genome shotgun (WGS) entry which is preliminary data.</text>
</comment>
<feature type="compositionally biased region" description="Low complexity" evidence="3">
    <location>
        <begin position="2068"/>
        <end position="2082"/>
    </location>
</feature>
<feature type="region of interest" description="Disordered" evidence="3">
    <location>
        <begin position="717"/>
        <end position="757"/>
    </location>
</feature>
<dbReference type="Pfam" id="PF13771">
    <property type="entry name" value="zf-HC5HC2H"/>
    <property type="match status" value="1"/>
</dbReference>
<dbReference type="PROSITE" id="PS51183">
    <property type="entry name" value="JMJN"/>
    <property type="match status" value="1"/>
</dbReference>
<feature type="compositionally biased region" description="Polar residues" evidence="3">
    <location>
        <begin position="1468"/>
        <end position="1478"/>
    </location>
</feature>
<feature type="compositionally biased region" description="Low complexity" evidence="3">
    <location>
        <begin position="180"/>
        <end position="200"/>
    </location>
</feature>
<feature type="compositionally biased region" description="Basic and acidic residues" evidence="3">
    <location>
        <begin position="944"/>
        <end position="953"/>
    </location>
</feature>
<gene>
    <name evidence="4" type="ORF">A4X13_0g5675</name>
</gene>